<keyword evidence="5 7" id="KW-1133">Transmembrane helix</keyword>
<dbReference type="CDD" id="cd06261">
    <property type="entry name" value="TM_PBP2"/>
    <property type="match status" value="1"/>
</dbReference>
<dbReference type="GO" id="GO:0005886">
    <property type="term" value="C:plasma membrane"/>
    <property type="evidence" value="ECO:0007669"/>
    <property type="project" value="UniProtKB-SubCell"/>
</dbReference>
<keyword evidence="4 7" id="KW-0812">Transmembrane</keyword>
<keyword evidence="2 7" id="KW-0813">Transport</keyword>
<keyword evidence="9" id="KW-0762">Sugar transport</keyword>
<sequence length="322" mass="35183">MSVATKAGPETSARPTAPARKGLVNGMRWWVPWLFVAPSLLGLIVFLLVPLIGGLLISFTEWDVISGLDGITWVGLANFETLLGDEQFWAATWRTVIYAGASVPLTVLLGLGLAMALNRPLPGRAALRVIFFLPAVVNVIAIGSVWLLLLNPTSGLLNQGLRWFGWDSPPGWITSPDSALQALILMAVWGGSGYISVIYLAALQEMPQELYEAARLDGAGRIRQFVTITWPALLPMTIFLTITQIIGRSQTFGLIAFMTSGGPGDSTTVLSYYMYQNGFIYYRFGYAAAMGVMSLLAVLVLTLLLWRFQRGRTLYGEEDRDG</sequence>
<feature type="domain" description="ABC transmembrane type-1" evidence="8">
    <location>
        <begin position="92"/>
        <end position="305"/>
    </location>
</feature>
<evidence type="ECO:0000256" key="3">
    <source>
        <dbReference type="ARBA" id="ARBA00022475"/>
    </source>
</evidence>
<dbReference type="PANTHER" id="PTHR30193">
    <property type="entry name" value="ABC TRANSPORTER PERMEASE PROTEIN"/>
    <property type="match status" value="1"/>
</dbReference>
<evidence type="ECO:0000313" key="9">
    <source>
        <dbReference type="EMBL" id="SEE72079.1"/>
    </source>
</evidence>
<protein>
    <submittedName>
        <fullName evidence="9">Multiple sugar transport system permease protein</fullName>
    </submittedName>
</protein>
<dbReference type="AlphaFoldDB" id="A0A1H5L4M4"/>
<dbReference type="InterPro" id="IPR035906">
    <property type="entry name" value="MetI-like_sf"/>
</dbReference>
<dbReference type="SUPFAM" id="SSF161098">
    <property type="entry name" value="MetI-like"/>
    <property type="match status" value="1"/>
</dbReference>
<dbReference type="EMBL" id="FNUC01000003">
    <property type="protein sequence ID" value="SEE72079.1"/>
    <property type="molecule type" value="Genomic_DNA"/>
</dbReference>
<evidence type="ECO:0000256" key="7">
    <source>
        <dbReference type="RuleBase" id="RU363032"/>
    </source>
</evidence>
<comment type="similarity">
    <text evidence="7">Belongs to the binding-protein-dependent transport system permease family.</text>
</comment>
<dbReference type="Gene3D" id="1.10.3720.10">
    <property type="entry name" value="MetI-like"/>
    <property type="match status" value="1"/>
</dbReference>
<evidence type="ECO:0000313" key="10">
    <source>
        <dbReference type="Proteomes" id="UP000181980"/>
    </source>
</evidence>
<evidence type="ECO:0000256" key="5">
    <source>
        <dbReference type="ARBA" id="ARBA00022989"/>
    </source>
</evidence>
<dbReference type="PANTHER" id="PTHR30193:SF41">
    <property type="entry name" value="DIACETYLCHITOBIOSE UPTAKE SYSTEM PERMEASE PROTEIN NGCF"/>
    <property type="match status" value="1"/>
</dbReference>
<feature type="transmembrane region" description="Helical" evidence="7">
    <location>
        <begin position="96"/>
        <end position="117"/>
    </location>
</feature>
<comment type="subcellular location">
    <subcellularLocation>
        <location evidence="1 7">Cell membrane</location>
        <topology evidence="1 7">Multi-pass membrane protein</topology>
    </subcellularLocation>
</comment>
<keyword evidence="6 7" id="KW-0472">Membrane</keyword>
<evidence type="ECO:0000256" key="4">
    <source>
        <dbReference type="ARBA" id="ARBA00022692"/>
    </source>
</evidence>
<evidence type="ECO:0000256" key="1">
    <source>
        <dbReference type="ARBA" id="ARBA00004651"/>
    </source>
</evidence>
<dbReference type="InterPro" id="IPR051393">
    <property type="entry name" value="ABC_transporter_permease"/>
</dbReference>
<feature type="transmembrane region" description="Helical" evidence="7">
    <location>
        <begin position="129"/>
        <end position="149"/>
    </location>
</feature>
<dbReference type="PROSITE" id="PS50928">
    <property type="entry name" value="ABC_TM1"/>
    <property type="match status" value="1"/>
</dbReference>
<dbReference type="RefSeq" id="WP_083289257.1">
    <property type="nucleotide sequence ID" value="NZ_FNUC01000003.1"/>
</dbReference>
<dbReference type="InterPro" id="IPR000515">
    <property type="entry name" value="MetI-like"/>
</dbReference>
<feature type="transmembrane region" description="Helical" evidence="7">
    <location>
        <begin position="179"/>
        <end position="203"/>
    </location>
</feature>
<accession>A0A1H5L4M4</accession>
<feature type="transmembrane region" description="Helical" evidence="7">
    <location>
        <begin position="280"/>
        <end position="306"/>
    </location>
</feature>
<gene>
    <name evidence="9" type="ORF">SAMN04488561_2413</name>
</gene>
<keyword evidence="3" id="KW-1003">Cell membrane</keyword>
<dbReference type="GO" id="GO:0055085">
    <property type="term" value="P:transmembrane transport"/>
    <property type="evidence" value="ECO:0007669"/>
    <property type="project" value="InterPro"/>
</dbReference>
<evidence type="ECO:0000259" key="8">
    <source>
        <dbReference type="PROSITE" id="PS50928"/>
    </source>
</evidence>
<feature type="transmembrane region" description="Helical" evidence="7">
    <location>
        <begin position="224"/>
        <end position="246"/>
    </location>
</feature>
<dbReference type="OrthoDB" id="9805974at2"/>
<evidence type="ECO:0000256" key="6">
    <source>
        <dbReference type="ARBA" id="ARBA00023136"/>
    </source>
</evidence>
<reference evidence="10" key="1">
    <citation type="submission" date="2016-10" db="EMBL/GenBank/DDBJ databases">
        <authorList>
            <person name="Varghese N."/>
            <person name="Submissions S."/>
        </authorList>
    </citation>
    <scope>NUCLEOTIDE SEQUENCE [LARGE SCALE GENOMIC DNA]</scope>
    <source>
        <strain evidence="10">DSM 45237</strain>
    </source>
</reference>
<dbReference type="STRING" id="561176.SAMN04488561_2413"/>
<dbReference type="Pfam" id="PF00528">
    <property type="entry name" value="BPD_transp_1"/>
    <property type="match status" value="1"/>
</dbReference>
<dbReference type="Proteomes" id="UP000181980">
    <property type="component" value="Unassembled WGS sequence"/>
</dbReference>
<feature type="transmembrane region" description="Helical" evidence="7">
    <location>
        <begin position="30"/>
        <end position="59"/>
    </location>
</feature>
<proteinExistence type="inferred from homology"/>
<evidence type="ECO:0000256" key="2">
    <source>
        <dbReference type="ARBA" id="ARBA00022448"/>
    </source>
</evidence>
<organism evidence="9 10">
    <name type="scientific">Jiangella alba</name>
    <dbReference type="NCBI Taxonomy" id="561176"/>
    <lineage>
        <taxon>Bacteria</taxon>
        <taxon>Bacillati</taxon>
        <taxon>Actinomycetota</taxon>
        <taxon>Actinomycetes</taxon>
        <taxon>Jiangellales</taxon>
        <taxon>Jiangellaceae</taxon>
        <taxon>Jiangella</taxon>
    </lineage>
</organism>
<keyword evidence="10" id="KW-1185">Reference proteome</keyword>
<name>A0A1H5L4M4_9ACTN</name>